<dbReference type="AlphaFoldDB" id="A0AAW1J7K0"/>
<reference evidence="1" key="1">
    <citation type="submission" date="2024-03" db="EMBL/GenBank/DDBJ databases">
        <title>WGS assembly of Saponaria officinalis var. Norfolk2.</title>
        <authorList>
            <person name="Jenkins J."/>
            <person name="Shu S."/>
            <person name="Grimwood J."/>
            <person name="Barry K."/>
            <person name="Goodstein D."/>
            <person name="Schmutz J."/>
            <person name="Leebens-Mack J."/>
            <person name="Osbourn A."/>
        </authorList>
    </citation>
    <scope>NUCLEOTIDE SEQUENCE [LARGE SCALE GENOMIC DNA]</scope>
    <source>
        <strain evidence="1">JIC</strain>
    </source>
</reference>
<proteinExistence type="predicted"/>
<keyword evidence="2" id="KW-1185">Reference proteome</keyword>
<organism evidence="1 2">
    <name type="scientific">Saponaria officinalis</name>
    <name type="common">Common soapwort</name>
    <name type="synonym">Lychnis saponaria</name>
    <dbReference type="NCBI Taxonomy" id="3572"/>
    <lineage>
        <taxon>Eukaryota</taxon>
        <taxon>Viridiplantae</taxon>
        <taxon>Streptophyta</taxon>
        <taxon>Embryophyta</taxon>
        <taxon>Tracheophyta</taxon>
        <taxon>Spermatophyta</taxon>
        <taxon>Magnoliopsida</taxon>
        <taxon>eudicotyledons</taxon>
        <taxon>Gunneridae</taxon>
        <taxon>Pentapetalae</taxon>
        <taxon>Caryophyllales</taxon>
        <taxon>Caryophyllaceae</taxon>
        <taxon>Caryophylleae</taxon>
        <taxon>Saponaria</taxon>
    </lineage>
</organism>
<accession>A0AAW1J7K0</accession>
<gene>
    <name evidence="1" type="ORF">RND81_08G105200</name>
</gene>
<dbReference type="EMBL" id="JBDFQZ010000008">
    <property type="protein sequence ID" value="KAK9698450.1"/>
    <property type="molecule type" value="Genomic_DNA"/>
</dbReference>
<protein>
    <submittedName>
        <fullName evidence="1">Uncharacterized protein</fullName>
    </submittedName>
</protein>
<evidence type="ECO:0000313" key="1">
    <source>
        <dbReference type="EMBL" id="KAK9698450.1"/>
    </source>
</evidence>
<dbReference type="PANTHER" id="PTHR31479">
    <property type="entry name" value="ALPHA/BETA-HYDROLASES SUPERFAMILY PROTEIN"/>
    <property type="match status" value="1"/>
</dbReference>
<comment type="caution">
    <text evidence="1">The sequence shown here is derived from an EMBL/GenBank/DDBJ whole genome shotgun (WGS) entry which is preliminary data.</text>
</comment>
<dbReference type="PANTHER" id="PTHR31479:SF2">
    <property type="entry name" value="ALPHA_BETA-HYDROLASES SUPERFAMILY PROTEIN"/>
    <property type="match status" value="1"/>
</dbReference>
<dbReference type="Proteomes" id="UP001443914">
    <property type="component" value="Unassembled WGS sequence"/>
</dbReference>
<name>A0AAW1J7K0_SAPOF</name>
<evidence type="ECO:0000313" key="2">
    <source>
        <dbReference type="Proteomes" id="UP001443914"/>
    </source>
</evidence>
<sequence>MNARQSAQKTRSVNTFSVLSNWVPDIYVHPTDHICSEFIGYFQHRERMKKLGVWRQNIQLGV</sequence>